<dbReference type="GO" id="GO:0009117">
    <property type="term" value="P:nucleotide metabolic process"/>
    <property type="evidence" value="ECO:0007669"/>
    <property type="project" value="TreeGrafter"/>
</dbReference>
<dbReference type="EMBL" id="CP005829">
    <property type="protein sequence ID" value="AHH08348.1"/>
    <property type="molecule type" value="Genomic_DNA"/>
</dbReference>
<organism evidence="5 6">
    <name type="scientific">Borrelia anserina BA2</name>
    <dbReference type="NCBI Taxonomy" id="1313293"/>
    <lineage>
        <taxon>Bacteria</taxon>
        <taxon>Pseudomonadati</taxon>
        <taxon>Spirochaetota</taxon>
        <taxon>Spirochaetia</taxon>
        <taxon>Spirochaetales</taxon>
        <taxon>Borreliaceae</taxon>
        <taxon>Borrelia</taxon>
    </lineage>
</organism>
<dbReference type="InterPro" id="IPR039384">
    <property type="entry name" value="HINT"/>
</dbReference>
<dbReference type="HOGENOM" id="CLU_056776_3_2_12"/>
<gene>
    <name evidence="5" type="ORF">BAN_0077500</name>
</gene>
<sequence length="147" mass="16600">MEKILSDCIFCKIVKNEIFCYKVYEDDLVLAFLDINPLNIGHTLVIPKQHSNDALNMSDELNGQVFRVCKRVALSLKRLGLDICSGVNIYSAIGSDAGQVIFHTHFHVVPRFQGDNFVFTKDSNIELSGDEFLNLSKKISQNIEDFS</sequence>
<dbReference type="Proteomes" id="UP000019262">
    <property type="component" value="Chromosome"/>
</dbReference>
<evidence type="ECO:0000313" key="6">
    <source>
        <dbReference type="Proteomes" id="UP000019262"/>
    </source>
</evidence>
<dbReference type="CDD" id="cd01277">
    <property type="entry name" value="HINT_subgroup"/>
    <property type="match status" value="1"/>
</dbReference>
<dbReference type="AlphaFoldDB" id="W5SP10"/>
<name>W5SP10_BORAN</name>
<evidence type="ECO:0000256" key="3">
    <source>
        <dbReference type="PROSITE-ProRule" id="PRU00464"/>
    </source>
</evidence>
<dbReference type="PRINTS" id="PR00332">
    <property type="entry name" value="HISTRIAD"/>
</dbReference>
<dbReference type="PANTHER" id="PTHR46648:SF1">
    <property type="entry name" value="ADENOSINE 5'-MONOPHOSPHORAMIDASE HNT1"/>
    <property type="match status" value="1"/>
</dbReference>
<dbReference type="Pfam" id="PF01230">
    <property type="entry name" value="HIT"/>
    <property type="match status" value="1"/>
</dbReference>
<dbReference type="PROSITE" id="PS00892">
    <property type="entry name" value="HIT_1"/>
    <property type="match status" value="1"/>
</dbReference>
<evidence type="ECO:0000259" key="4">
    <source>
        <dbReference type="PROSITE" id="PS51084"/>
    </source>
</evidence>
<dbReference type="SUPFAM" id="SSF54197">
    <property type="entry name" value="HIT-like"/>
    <property type="match status" value="1"/>
</dbReference>
<dbReference type="InterPro" id="IPR001310">
    <property type="entry name" value="Histidine_triad_HIT"/>
</dbReference>
<feature type="active site" description="Tele-AMP-histidine intermediate" evidence="1">
    <location>
        <position position="105"/>
    </location>
</feature>
<dbReference type="OrthoDB" id="9784774at2"/>
<proteinExistence type="predicted"/>
<dbReference type="PATRIC" id="fig|1313293.3.peg.388"/>
<dbReference type="InterPro" id="IPR036265">
    <property type="entry name" value="HIT-like_sf"/>
</dbReference>
<dbReference type="eggNOG" id="COG0537">
    <property type="taxonomic scope" value="Bacteria"/>
</dbReference>
<protein>
    <submittedName>
        <fullName evidence="5">Adenosine 5'-monophosphoramidase</fullName>
    </submittedName>
</protein>
<feature type="domain" description="HIT" evidence="4">
    <location>
        <begin position="9"/>
        <end position="118"/>
    </location>
</feature>
<evidence type="ECO:0000256" key="2">
    <source>
        <dbReference type="PIRSR" id="PIRSR601310-3"/>
    </source>
</evidence>
<evidence type="ECO:0000313" key="5">
    <source>
        <dbReference type="EMBL" id="AHH08348.1"/>
    </source>
</evidence>
<reference evidence="5 6" key="1">
    <citation type="submission" date="2013-04" db="EMBL/GenBank/DDBJ databases">
        <title>Comparative Genomics of Relapsing Fever Spirochetes.</title>
        <authorList>
            <person name="Schwan T.G."/>
            <person name="Raffel S.J."/>
            <person name="Porcella S.F."/>
            <person name="Martens C.A."/>
            <person name="Bruno D.P."/>
            <person name="Rickefs S.M."/>
            <person name="Barbian K.B."/>
        </authorList>
    </citation>
    <scope>NUCLEOTIDE SEQUENCE [LARGE SCALE GENOMIC DNA]</scope>
    <source>
        <strain evidence="5 6">BA2</strain>
    </source>
</reference>
<feature type="short sequence motif" description="Histidine triad motif" evidence="2 3">
    <location>
        <begin position="103"/>
        <end position="107"/>
    </location>
</feature>
<dbReference type="GO" id="GO:0003824">
    <property type="term" value="F:catalytic activity"/>
    <property type="evidence" value="ECO:0007669"/>
    <property type="project" value="InterPro"/>
</dbReference>
<dbReference type="PROSITE" id="PS51084">
    <property type="entry name" value="HIT_2"/>
    <property type="match status" value="1"/>
</dbReference>
<dbReference type="Gene3D" id="3.30.428.10">
    <property type="entry name" value="HIT-like"/>
    <property type="match status" value="1"/>
</dbReference>
<accession>W5SP10</accession>
<dbReference type="PANTHER" id="PTHR46648">
    <property type="entry name" value="HIT FAMILY PROTEIN 1"/>
    <property type="match status" value="1"/>
</dbReference>
<dbReference type="InterPro" id="IPR019808">
    <property type="entry name" value="Histidine_triad_CS"/>
</dbReference>
<evidence type="ECO:0000256" key="1">
    <source>
        <dbReference type="PIRSR" id="PIRSR601310-1"/>
    </source>
</evidence>
<dbReference type="InterPro" id="IPR011146">
    <property type="entry name" value="HIT-like"/>
</dbReference>